<comment type="caution">
    <text evidence="3">The sequence shown here is derived from an EMBL/GenBank/DDBJ whole genome shotgun (WGS) entry which is preliminary data.</text>
</comment>
<keyword evidence="1" id="KW-0472">Membrane</keyword>
<evidence type="ECO:0000313" key="3">
    <source>
        <dbReference type="EMBL" id="KKN89542.1"/>
    </source>
</evidence>
<sequence>MAAKSTVSQSTGIFAVAFCFVCFVLGYSSYLIQIGEDLAIQAEALAPGGLRIRVEALDNIIMGGGFAGTLTAVVLNMAEGLALGLIFFAAGYLALGYISPSKPLHKAGEKAPKPKLLNGECMAEIQGSDMMIALPDFPGQDSKTVAGIVDRNPYHQIFYRIKRLMPRVASGVEMTPHRKLYVAIYSMLSAHPNVPASIGTHHADASLFEHSKAVSVKVREYFQKIGRKEPLAELAGLAHDLDKLLAYKETADGWVKNVKATHHNRFAAYIVSTQPEFRHLPAEDQNTLVLALRYYHDPEQLPIGTTLRTEQLVNALRISDGYTIQEEKAAGIESIDEESLEIINTALQHTIKELNINSYISSNEHAGGWTTPALEYVLIPMSTVLEKIGRHLTSTLVRKLQLDHETRTFSHPAASLIVQQLKSKGLLMESYKEFSSEDGLYDCRIGNTRFRAVLMVEKRALENELPGLAAKWESCKYRIRITGATKDNTLQGESDVEE</sequence>
<feature type="transmembrane region" description="Helical" evidence="1">
    <location>
        <begin position="12"/>
        <end position="35"/>
    </location>
</feature>
<keyword evidence="1" id="KW-0812">Transmembrane</keyword>
<evidence type="ECO:0000259" key="2">
    <source>
        <dbReference type="Pfam" id="PF01966"/>
    </source>
</evidence>
<gene>
    <name evidence="3" type="ORF">LCGC14_0236740</name>
</gene>
<protein>
    <recommendedName>
        <fullName evidence="2">HD domain-containing protein</fullName>
    </recommendedName>
</protein>
<dbReference type="AlphaFoldDB" id="A0A0F9UPW8"/>
<keyword evidence="1" id="KW-1133">Transmembrane helix</keyword>
<dbReference type="SUPFAM" id="SSF109604">
    <property type="entry name" value="HD-domain/PDEase-like"/>
    <property type="match status" value="1"/>
</dbReference>
<proteinExistence type="predicted"/>
<feature type="transmembrane region" description="Helical" evidence="1">
    <location>
        <begin position="81"/>
        <end position="98"/>
    </location>
</feature>
<evidence type="ECO:0000256" key="1">
    <source>
        <dbReference type="SAM" id="Phobius"/>
    </source>
</evidence>
<accession>A0A0F9UPW8</accession>
<dbReference type="EMBL" id="LAZR01000117">
    <property type="protein sequence ID" value="KKN89542.1"/>
    <property type="molecule type" value="Genomic_DNA"/>
</dbReference>
<name>A0A0F9UPW8_9ZZZZ</name>
<organism evidence="3">
    <name type="scientific">marine sediment metagenome</name>
    <dbReference type="NCBI Taxonomy" id="412755"/>
    <lineage>
        <taxon>unclassified sequences</taxon>
        <taxon>metagenomes</taxon>
        <taxon>ecological metagenomes</taxon>
    </lineage>
</organism>
<feature type="transmembrane region" description="Helical" evidence="1">
    <location>
        <begin position="56"/>
        <end position="75"/>
    </location>
</feature>
<dbReference type="Pfam" id="PF01966">
    <property type="entry name" value="HD"/>
    <property type="match status" value="1"/>
</dbReference>
<dbReference type="InterPro" id="IPR006674">
    <property type="entry name" value="HD_domain"/>
</dbReference>
<reference evidence="3" key="1">
    <citation type="journal article" date="2015" name="Nature">
        <title>Complex archaea that bridge the gap between prokaryotes and eukaryotes.</title>
        <authorList>
            <person name="Spang A."/>
            <person name="Saw J.H."/>
            <person name="Jorgensen S.L."/>
            <person name="Zaremba-Niedzwiedzka K."/>
            <person name="Martijn J."/>
            <person name="Lind A.E."/>
            <person name="van Eijk R."/>
            <person name="Schleper C."/>
            <person name="Guy L."/>
            <person name="Ettema T.J."/>
        </authorList>
    </citation>
    <scope>NUCLEOTIDE SEQUENCE</scope>
</reference>
<dbReference type="Gene3D" id="1.10.3210.10">
    <property type="entry name" value="Hypothetical protein af1432"/>
    <property type="match status" value="1"/>
</dbReference>
<feature type="domain" description="HD" evidence="2">
    <location>
        <begin position="208"/>
        <end position="298"/>
    </location>
</feature>